<proteinExistence type="inferred from homology"/>
<protein>
    <submittedName>
        <fullName evidence="14">G-protein coupled receptor moody-like</fullName>
    </submittedName>
</protein>
<evidence type="ECO:0000256" key="6">
    <source>
        <dbReference type="ARBA" id="ARBA00023136"/>
    </source>
</evidence>
<keyword evidence="5 9" id="KW-0297">G-protein coupled receptor</keyword>
<evidence type="ECO:0000256" key="7">
    <source>
        <dbReference type="ARBA" id="ARBA00023170"/>
    </source>
</evidence>
<evidence type="ECO:0000256" key="5">
    <source>
        <dbReference type="ARBA" id="ARBA00023040"/>
    </source>
</evidence>
<dbReference type="Pfam" id="PF00001">
    <property type="entry name" value="7tm_1"/>
    <property type="match status" value="1"/>
</dbReference>
<keyword evidence="4 11" id="KW-1133">Transmembrane helix</keyword>
<feature type="domain" description="G-protein coupled receptors family 1 profile" evidence="12">
    <location>
        <begin position="51"/>
        <end position="309"/>
    </location>
</feature>
<feature type="region of interest" description="Disordered" evidence="10">
    <location>
        <begin position="353"/>
        <end position="383"/>
    </location>
</feature>
<evidence type="ECO:0000256" key="1">
    <source>
        <dbReference type="ARBA" id="ARBA00004651"/>
    </source>
</evidence>
<keyword evidence="13" id="KW-1185">Reference proteome</keyword>
<sequence length="383" mass="41590">MSLLAGTPTPAAVDDAASSSAAADVAVVFPADAVWLAFTFCVVYAIVGSVGNVATVVAVGNSRKLRRNSANFFVVNLAAADLVFCAVILPLNAVKWYERRWTLGATFCVAYPCLFYGAQAASIMLMLAVTVNRYVAIVHNHLYAKIYGRRAVVVAMVVFCWLFVGAMLAPQAAGAWGEFGYKNATFSCTFRENDGGNSQPFLFVVGVVVPLAIMTVCYLRILLTVRASRALVRRFSAPRQGEQRDQRRRIRRNDRRLATMMIVVFAAFVGCAAPAVVIDFALGDADLPTLQVVGFVLTWTSSVVNPLIYAFSNTNYRQAYSDVFCSRRRRGVQRWASRKSSTVTTTISTSSGYSLSRTASASGSGKRRVNDDAPQRGVADDTL</sequence>
<dbReference type="PANTHER" id="PTHR24228:SF74">
    <property type="entry name" value="G-PROTEIN COUPLED RECEPTORS FAMILY 1 PROFILE DOMAIN-CONTAINING PROTEIN"/>
    <property type="match status" value="1"/>
</dbReference>
<evidence type="ECO:0000259" key="12">
    <source>
        <dbReference type="PROSITE" id="PS50262"/>
    </source>
</evidence>
<feature type="transmembrane region" description="Helical" evidence="11">
    <location>
        <begin position="33"/>
        <end position="58"/>
    </location>
</feature>
<feature type="compositionally biased region" description="Low complexity" evidence="10">
    <location>
        <begin position="353"/>
        <end position="362"/>
    </location>
</feature>
<evidence type="ECO:0000256" key="2">
    <source>
        <dbReference type="ARBA" id="ARBA00022475"/>
    </source>
</evidence>
<evidence type="ECO:0000256" key="4">
    <source>
        <dbReference type="ARBA" id="ARBA00022989"/>
    </source>
</evidence>
<dbReference type="PROSITE" id="PS50262">
    <property type="entry name" value="G_PROTEIN_RECEP_F1_2"/>
    <property type="match status" value="1"/>
</dbReference>
<dbReference type="PROSITE" id="PS00237">
    <property type="entry name" value="G_PROTEIN_RECEP_F1_1"/>
    <property type="match status" value="1"/>
</dbReference>
<keyword evidence="3 9" id="KW-0812">Transmembrane</keyword>
<evidence type="ECO:0000256" key="8">
    <source>
        <dbReference type="ARBA" id="ARBA00023224"/>
    </source>
</evidence>
<evidence type="ECO:0000256" key="10">
    <source>
        <dbReference type="SAM" id="MobiDB-lite"/>
    </source>
</evidence>
<keyword evidence="8 9" id="KW-0807">Transducer</keyword>
<evidence type="ECO:0000256" key="3">
    <source>
        <dbReference type="ARBA" id="ARBA00022692"/>
    </source>
</evidence>
<organism evidence="13 14">
    <name type="scientific">Priapulus caudatus</name>
    <name type="common">Priapulid worm</name>
    <dbReference type="NCBI Taxonomy" id="37621"/>
    <lineage>
        <taxon>Eukaryota</taxon>
        <taxon>Metazoa</taxon>
        <taxon>Ecdysozoa</taxon>
        <taxon>Scalidophora</taxon>
        <taxon>Priapulida</taxon>
        <taxon>Priapulimorpha</taxon>
        <taxon>Priapulimorphida</taxon>
        <taxon>Priapulidae</taxon>
        <taxon>Priapulus</taxon>
    </lineage>
</organism>
<feature type="transmembrane region" description="Helical" evidence="11">
    <location>
        <begin position="257"/>
        <end position="278"/>
    </location>
</feature>
<evidence type="ECO:0000313" key="13">
    <source>
        <dbReference type="Proteomes" id="UP000695022"/>
    </source>
</evidence>
<dbReference type="PRINTS" id="PR00237">
    <property type="entry name" value="GPCRRHODOPSN"/>
</dbReference>
<dbReference type="SMART" id="SM01381">
    <property type="entry name" value="7TM_GPCR_Srsx"/>
    <property type="match status" value="1"/>
</dbReference>
<comment type="subcellular location">
    <subcellularLocation>
        <location evidence="1">Cell membrane</location>
        <topology evidence="1">Multi-pass membrane protein</topology>
    </subcellularLocation>
</comment>
<feature type="transmembrane region" description="Helical" evidence="11">
    <location>
        <begin position="109"/>
        <end position="131"/>
    </location>
</feature>
<dbReference type="PANTHER" id="PTHR24228">
    <property type="entry name" value="B2 BRADYKININ RECEPTOR/ANGIOTENSIN II RECEPTOR"/>
    <property type="match status" value="1"/>
</dbReference>
<dbReference type="GeneID" id="106818132"/>
<evidence type="ECO:0000256" key="9">
    <source>
        <dbReference type="RuleBase" id="RU000688"/>
    </source>
</evidence>
<gene>
    <name evidence="14" type="primary">LOC106818132</name>
</gene>
<feature type="transmembrane region" description="Helical" evidence="11">
    <location>
        <begin position="70"/>
        <end position="89"/>
    </location>
</feature>
<comment type="similarity">
    <text evidence="9">Belongs to the G-protein coupled receptor 1 family.</text>
</comment>
<dbReference type="SUPFAM" id="SSF81321">
    <property type="entry name" value="Family A G protein-coupled receptor-like"/>
    <property type="match status" value="1"/>
</dbReference>
<dbReference type="Gene3D" id="1.20.1070.10">
    <property type="entry name" value="Rhodopsin 7-helix transmembrane proteins"/>
    <property type="match status" value="1"/>
</dbReference>
<dbReference type="InterPro" id="IPR017452">
    <property type="entry name" value="GPCR_Rhodpsn_7TM"/>
</dbReference>
<feature type="transmembrane region" description="Helical" evidence="11">
    <location>
        <begin position="201"/>
        <end position="223"/>
    </location>
</feature>
<dbReference type="RefSeq" id="XP_014678337.1">
    <property type="nucleotide sequence ID" value="XM_014822851.1"/>
</dbReference>
<evidence type="ECO:0000256" key="11">
    <source>
        <dbReference type="SAM" id="Phobius"/>
    </source>
</evidence>
<keyword evidence="2" id="KW-1003">Cell membrane</keyword>
<dbReference type="InterPro" id="IPR000276">
    <property type="entry name" value="GPCR_Rhodpsn"/>
</dbReference>
<keyword evidence="7 9" id="KW-0675">Receptor</keyword>
<keyword evidence="6 11" id="KW-0472">Membrane</keyword>
<dbReference type="Proteomes" id="UP000695022">
    <property type="component" value="Unplaced"/>
</dbReference>
<evidence type="ECO:0000313" key="14">
    <source>
        <dbReference type="RefSeq" id="XP_014678337.1"/>
    </source>
</evidence>
<name>A0ABM1F1L6_PRICU</name>
<accession>A0ABM1F1L6</accession>
<reference evidence="14" key="1">
    <citation type="submission" date="2025-08" db="UniProtKB">
        <authorList>
            <consortium name="RefSeq"/>
        </authorList>
    </citation>
    <scope>IDENTIFICATION</scope>
</reference>
<feature type="transmembrane region" description="Helical" evidence="11">
    <location>
        <begin position="152"/>
        <end position="173"/>
    </location>
</feature>
<feature type="transmembrane region" description="Helical" evidence="11">
    <location>
        <begin position="290"/>
        <end position="311"/>
    </location>
</feature>